<dbReference type="Pfam" id="PF12690">
    <property type="entry name" value="BsuPI"/>
    <property type="match status" value="1"/>
</dbReference>
<dbReference type="RefSeq" id="WP_336497461.1">
    <property type="nucleotide sequence ID" value="NZ_JBAWSY010000005.1"/>
</dbReference>
<dbReference type="InterPro" id="IPR038144">
    <property type="entry name" value="IPI"/>
</dbReference>
<gene>
    <name evidence="3" type="ORF">WAX74_09675</name>
</gene>
<evidence type="ECO:0000256" key="1">
    <source>
        <dbReference type="SAM" id="SignalP"/>
    </source>
</evidence>
<dbReference type="Proteomes" id="UP001364890">
    <property type="component" value="Unassembled WGS sequence"/>
</dbReference>
<protein>
    <recommendedName>
        <fullName evidence="2">Intracellular proteinase inhibitor BsuPI domain-containing protein</fullName>
    </recommendedName>
</protein>
<organism evidence="3 4">
    <name type="scientific">Psychrobacillus mangrovi</name>
    <dbReference type="NCBI Taxonomy" id="3117745"/>
    <lineage>
        <taxon>Bacteria</taxon>
        <taxon>Bacillati</taxon>
        <taxon>Bacillota</taxon>
        <taxon>Bacilli</taxon>
        <taxon>Bacillales</taxon>
        <taxon>Bacillaceae</taxon>
        <taxon>Psychrobacillus</taxon>
    </lineage>
</organism>
<evidence type="ECO:0000313" key="4">
    <source>
        <dbReference type="Proteomes" id="UP001364890"/>
    </source>
</evidence>
<comment type="caution">
    <text evidence="3">The sequence shown here is derived from an EMBL/GenBank/DDBJ whole genome shotgun (WGS) entry which is preliminary data.</text>
</comment>
<dbReference type="EMBL" id="JBAWSY010000005">
    <property type="protein sequence ID" value="MEI4769911.1"/>
    <property type="molecule type" value="Genomic_DNA"/>
</dbReference>
<dbReference type="InterPro" id="IPR020481">
    <property type="entry name" value="Intracell_prot_inh_BsuPI"/>
</dbReference>
<accession>A0ABU8F4H0</accession>
<evidence type="ECO:0000259" key="2">
    <source>
        <dbReference type="Pfam" id="PF12690"/>
    </source>
</evidence>
<evidence type="ECO:0000313" key="3">
    <source>
        <dbReference type="EMBL" id="MEI4769911.1"/>
    </source>
</evidence>
<keyword evidence="1" id="KW-0732">Signal</keyword>
<dbReference type="PROSITE" id="PS51257">
    <property type="entry name" value="PROKAR_LIPOPROTEIN"/>
    <property type="match status" value="1"/>
</dbReference>
<feature type="domain" description="Intracellular proteinase inhibitor BsuPI" evidence="2">
    <location>
        <begin position="49"/>
        <end position="134"/>
    </location>
</feature>
<proteinExistence type="predicted"/>
<feature type="chain" id="PRO_5046748465" description="Intracellular proteinase inhibitor BsuPI domain-containing protein" evidence="1">
    <location>
        <begin position="22"/>
        <end position="229"/>
    </location>
</feature>
<sequence length="229" mass="25591">MKIIKRIPWVLLLAISLLASCGTTSNVDQQSGSEEESFSTRLDITAEGDASFIIINQTNEETILTMSSGQQIEFQLLNEAKEVVYTYSANKMFIQEIEEKKLQPGEKWAIPLNLQEELLGVLAGSYNLVVWSTAEGLEDLKVETDYDWAGDPTSHTPGKLVVESQEVTYVGQIDLHSIEVKNLDGATEVMRLSEVAIPFFEGLEESTQILVEYVVENEQKVIQSTRLTK</sequence>
<feature type="signal peptide" evidence="1">
    <location>
        <begin position="1"/>
        <end position="21"/>
    </location>
</feature>
<reference evidence="3 4" key="1">
    <citation type="submission" date="2024-01" db="EMBL/GenBank/DDBJ databases">
        <title>Seven novel Bacillus-like species.</title>
        <authorList>
            <person name="Liu G."/>
        </authorList>
    </citation>
    <scope>NUCLEOTIDE SEQUENCE [LARGE SCALE GENOMIC DNA]</scope>
    <source>
        <strain evidence="3 4">FJAT-51614</strain>
    </source>
</reference>
<dbReference type="Gene3D" id="2.60.40.2360">
    <property type="entry name" value="Intracellular proteinase inhibitor BsuPI"/>
    <property type="match status" value="1"/>
</dbReference>
<name>A0ABU8F4H0_9BACI</name>
<keyword evidence="4" id="KW-1185">Reference proteome</keyword>